<feature type="domain" description="Poly A polymerase head" evidence="12">
    <location>
        <begin position="22"/>
        <end position="141"/>
    </location>
</feature>
<protein>
    <recommendedName>
        <fullName evidence="11">CCA-adding enzyme</fullName>
        <ecNumber evidence="11">2.7.7.72</ecNumber>
    </recommendedName>
    <alternativeName>
        <fullName evidence="11">CCA tRNA nucleotidyltransferase</fullName>
    </alternativeName>
    <alternativeName>
        <fullName evidence="11">tRNA CCA-pyrophosphorylase</fullName>
    </alternativeName>
    <alternativeName>
        <fullName evidence="11">tRNA adenylyl-/cytidylyl- transferase</fullName>
    </alternativeName>
    <alternativeName>
        <fullName evidence="11">tRNA nucleotidyltransferase</fullName>
    </alternativeName>
    <alternativeName>
        <fullName evidence="11">tRNA-NT</fullName>
    </alternativeName>
</protein>
<evidence type="ECO:0000313" key="16">
    <source>
        <dbReference type="Proteomes" id="UP000481043"/>
    </source>
</evidence>
<evidence type="ECO:0000256" key="9">
    <source>
        <dbReference type="ARBA" id="ARBA00022842"/>
    </source>
</evidence>
<dbReference type="Gene3D" id="1.10.110.30">
    <property type="match status" value="1"/>
</dbReference>
<evidence type="ECO:0000256" key="6">
    <source>
        <dbReference type="ARBA" id="ARBA00022741"/>
    </source>
</evidence>
<keyword evidence="6 11" id="KW-0547">Nucleotide-binding</keyword>
<feature type="binding site" evidence="11">
    <location>
        <position position="42"/>
    </location>
    <ligand>
        <name>Mg(2+)</name>
        <dbReference type="ChEBI" id="CHEBI:18420"/>
    </ligand>
</feature>
<comment type="function">
    <text evidence="11">Catalyzes the addition and repair of the essential 3'-terminal CCA sequence in tRNAs without using a nucleic acid template. Adds these three nucleotides in the order of C, C, and A to the tRNA nucleotide-73, using CTP and ATP as substrates and producing inorganic pyrophosphate. tRNA 3'-terminal CCA addition is required both for tRNA processing and repair. Also involved in tRNA surveillance by mediating tandem CCA addition to generate a CCACCA at the 3' terminus of unstable tRNAs. While stable tRNAs receive only 3'-terminal CCA, unstable tRNAs are marked with CCACCA and rapidly degraded.</text>
</comment>
<dbReference type="GO" id="GO:0004810">
    <property type="term" value="F:CCA tRNA nucleotidyltransferase activity"/>
    <property type="evidence" value="ECO:0007669"/>
    <property type="project" value="UniProtKB-UniRule"/>
</dbReference>
<dbReference type="Gene3D" id="1.20.58.560">
    <property type="match status" value="1"/>
</dbReference>
<dbReference type="Pfam" id="PF13735">
    <property type="entry name" value="tRNA_NucTran2_2"/>
    <property type="match status" value="1"/>
</dbReference>
<feature type="binding site" evidence="11">
    <location>
        <position position="111"/>
    </location>
    <ligand>
        <name>ATP</name>
        <dbReference type="ChEBI" id="CHEBI:30616"/>
    </ligand>
</feature>
<feature type="binding site" evidence="11">
    <location>
        <position position="160"/>
    </location>
    <ligand>
        <name>CTP</name>
        <dbReference type="ChEBI" id="CHEBI:37563"/>
    </ligand>
</feature>
<feature type="binding site" evidence="11">
    <location>
        <position position="157"/>
    </location>
    <ligand>
        <name>CTP</name>
        <dbReference type="ChEBI" id="CHEBI:37563"/>
    </ligand>
</feature>
<feature type="domain" description="tRNA nucleotidyltransferase/poly(A) polymerase RNA and SrmB- binding" evidence="13">
    <location>
        <begin position="170"/>
        <end position="220"/>
    </location>
</feature>
<accession>A0A6M0Q6W9</accession>
<evidence type="ECO:0000256" key="4">
    <source>
        <dbReference type="ARBA" id="ARBA00022695"/>
    </source>
</evidence>
<reference evidence="15 16" key="1">
    <citation type="submission" date="2020-02" db="EMBL/GenBank/DDBJ databases">
        <title>Bacillus aquiflavi sp. nov., isolated from yellow water of strong flavor Chinese baijiu in Yibin region of China.</title>
        <authorList>
            <person name="Xie J."/>
        </authorList>
    </citation>
    <scope>NUCLEOTIDE SEQUENCE [LARGE SCALE GENOMIC DNA]</scope>
    <source>
        <strain evidence="15 16">SA4</strain>
    </source>
</reference>
<feature type="binding site" evidence="11">
    <location>
        <position position="27"/>
    </location>
    <ligand>
        <name>ATP</name>
        <dbReference type="ChEBI" id="CHEBI:30616"/>
    </ligand>
</feature>
<feature type="domain" description="CCA-adding enzyme C-terminal" evidence="14">
    <location>
        <begin position="244"/>
        <end position="391"/>
    </location>
</feature>
<comment type="subunit">
    <text evidence="11">Homodimer.</text>
</comment>
<feature type="binding site" evidence="11">
    <location>
        <position position="154"/>
    </location>
    <ligand>
        <name>ATP</name>
        <dbReference type="ChEBI" id="CHEBI:30616"/>
    </ligand>
</feature>
<dbReference type="Pfam" id="PF01743">
    <property type="entry name" value="PolyA_pol"/>
    <property type="match status" value="1"/>
</dbReference>
<keyword evidence="9 11" id="KW-0460">Magnesium</keyword>
<dbReference type="PANTHER" id="PTHR46173:SF1">
    <property type="entry name" value="CCA TRNA NUCLEOTIDYLTRANSFERASE 1, MITOCHONDRIAL"/>
    <property type="match status" value="1"/>
</dbReference>
<dbReference type="GO" id="GO:0000287">
    <property type="term" value="F:magnesium ion binding"/>
    <property type="evidence" value="ECO:0007669"/>
    <property type="project" value="UniProtKB-UniRule"/>
</dbReference>
<dbReference type="Gene3D" id="1.10.246.80">
    <property type="match status" value="1"/>
</dbReference>
<dbReference type="SUPFAM" id="SSF81891">
    <property type="entry name" value="Poly A polymerase C-terminal region-like"/>
    <property type="match status" value="1"/>
</dbReference>
<keyword evidence="8 11" id="KW-0067">ATP-binding</keyword>
<name>A0A6M0Q6W9_9BACI</name>
<evidence type="ECO:0000256" key="11">
    <source>
        <dbReference type="HAMAP-Rule" id="MF_01263"/>
    </source>
</evidence>
<feature type="binding site" evidence="11">
    <location>
        <position position="160"/>
    </location>
    <ligand>
        <name>ATP</name>
        <dbReference type="ChEBI" id="CHEBI:30616"/>
    </ligand>
</feature>
<dbReference type="InterPro" id="IPR032810">
    <property type="entry name" value="CCA-adding_enz_C"/>
</dbReference>
<dbReference type="Proteomes" id="UP000481043">
    <property type="component" value="Unassembled WGS sequence"/>
</dbReference>
<evidence type="ECO:0000256" key="10">
    <source>
        <dbReference type="ARBA" id="ARBA00022884"/>
    </source>
</evidence>
<dbReference type="GO" id="GO:0005524">
    <property type="term" value="F:ATP binding"/>
    <property type="evidence" value="ECO:0007669"/>
    <property type="project" value="UniProtKB-UniRule"/>
</dbReference>
<dbReference type="InterPro" id="IPR050264">
    <property type="entry name" value="Bact_CCA-adding_enz_type3_sf"/>
</dbReference>
<dbReference type="GO" id="GO:0000049">
    <property type="term" value="F:tRNA binding"/>
    <property type="evidence" value="ECO:0007669"/>
    <property type="project" value="UniProtKB-UniRule"/>
</dbReference>
<keyword evidence="3 11" id="KW-0819">tRNA processing</keyword>
<evidence type="ECO:0000256" key="2">
    <source>
        <dbReference type="ARBA" id="ARBA00022679"/>
    </source>
</evidence>
<dbReference type="HAMAP" id="MF_01263">
    <property type="entry name" value="CCA_bact_type3"/>
    <property type="match status" value="1"/>
</dbReference>
<dbReference type="InterPro" id="IPR043519">
    <property type="entry name" value="NT_sf"/>
</dbReference>
<comment type="miscellaneous">
    <text evidence="11">A single active site specifically recognizes both ATP and CTP and is responsible for their addition.</text>
</comment>
<dbReference type="GO" id="GO:0042245">
    <property type="term" value="P:RNA repair"/>
    <property type="evidence" value="ECO:0007669"/>
    <property type="project" value="UniProtKB-KW"/>
</dbReference>
<dbReference type="Gene3D" id="3.30.460.10">
    <property type="entry name" value="Beta Polymerase, domain 2"/>
    <property type="match status" value="1"/>
</dbReference>
<feature type="binding site" evidence="11">
    <location>
        <position position="163"/>
    </location>
    <ligand>
        <name>ATP</name>
        <dbReference type="ChEBI" id="CHEBI:30616"/>
    </ligand>
</feature>
<feature type="binding site" evidence="11">
    <location>
        <position position="30"/>
    </location>
    <ligand>
        <name>CTP</name>
        <dbReference type="ChEBI" id="CHEBI:37563"/>
    </ligand>
</feature>
<proteinExistence type="inferred from homology"/>
<evidence type="ECO:0000256" key="1">
    <source>
        <dbReference type="ARBA" id="ARBA00001946"/>
    </source>
</evidence>
<comment type="cofactor">
    <cofactor evidence="1 11">
        <name>Mg(2+)</name>
        <dbReference type="ChEBI" id="CHEBI:18420"/>
    </cofactor>
</comment>
<dbReference type="NCBIfam" id="NF009814">
    <property type="entry name" value="PRK13299.1"/>
    <property type="match status" value="1"/>
</dbReference>
<dbReference type="CDD" id="cd05398">
    <property type="entry name" value="NT_ClassII-CCAase"/>
    <property type="match status" value="1"/>
</dbReference>
<dbReference type="GO" id="GO:0001680">
    <property type="term" value="P:tRNA 3'-terminal CCA addition"/>
    <property type="evidence" value="ECO:0007669"/>
    <property type="project" value="UniProtKB-UniRule"/>
</dbReference>
<feature type="binding site" evidence="11">
    <location>
        <position position="27"/>
    </location>
    <ligand>
        <name>CTP</name>
        <dbReference type="ChEBI" id="CHEBI:37563"/>
    </ligand>
</feature>
<feature type="binding site" evidence="11">
    <location>
        <position position="30"/>
    </location>
    <ligand>
        <name>ATP</name>
        <dbReference type="ChEBI" id="CHEBI:30616"/>
    </ligand>
</feature>
<dbReference type="AlphaFoldDB" id="A0A6M0Q6W9"/>
<dbReference type="PANTHER" id="PTHR46173">
    <property type="entry name" value="CCA TRNA NUCLEOTIDYLTRANSFERASE 1, MITOCHONDRIAL"/>
    <property type="match status" value="1"/>
</dbReference>
<keyword evidence="7 11" id="KW-0692">RNA repair</keyword>
<dbReference type="EC" id="2.7.7.72" evidence="11"/>
<gene>
    <name evidence="11" type="primary">cca</name>
    <name evidence="15" type="ORF">G4D63_05535</name>
</gene>
<comment type="catalytic activity">
    <reaction evidence="11">
        <text>a tRNA with a 3' CCA end + 2 CTP + ATP = a tRNA with a 3' CCACCA end + 3 diphosphate</text>
        <dbReference type="Rhea" id="RHEA:76235"/>
        <dbReference type="Rhea" id="RHEA-COMP:10468"/>
        <dbReference type="Rhea" id="RHEA-COMP:18655"/>
        <dbReference type="ChEBI" id="CHEBI:30616"/>
        <dbReference type="ChEBI" id="CHEBI:33019"/>
        <dbReference type="ChEBI" id="CHEBI:37563"/>
        <dbReference type="ChEBI" id="CHEBI:83071"/>
        <dbReference type="ChEBI" id="CHEBI:195187"/>
    </reaction>
</comment>
<sequence>MKDVFLKPIELISKLEREGYQAYIVGGAIRDSIMGRPIGDVDISTSALPDQVMKIFPKTVPVGIEHGTVVVLNDETPYEVTTFRKDENYTDFRRPSSVQFIDSLTEDLQRRDFTMNAIAMNRHGELFDPFHGQTAIKEKQIQTVGVADERFKEDALRMLRALRFHSQLSFKVEEKTLLAIKENASLLKHISIERISMELEKMISGASCESAIHLLGKTGLSGSIESLASYTQVLQRWPSLDYTQLESRTEKWSVVCKILKVHDVEAFLKSWKLPTKVVKEAEKIVHALAEIERTGWTNFVMYKLGRELTFSTEKLHKLFYGKQKVLDINRLDLYDQLPIYSKSDLVVNGHDIVNILGKSPGPWLSETISRLEHEILKGSLVNKKESIKEWLITCNQH</sequence>
<evidence type="ECO:0000313" key="15">
    <source>
        <dbReference type="EMBL" id="NEY71200.1"/>
    </source>
</evidence>
<feature type="binding site" evidence="11">
    <location>
        <position position="163"/>
    </location>
    <ligand>
        <name>CTP</name>
        <dbReference type="ChEBI" id="CHEBI:37563"/>
    </ligand>
</feature>
<evidence type="ECO:0000256" key="8">
    <source>
        <dbReference type="ARBA" id="ARBA00022840"/>
    </source>
</evidence>
<keyword evidence="5 11" id="KW-0479">Metal-binding</keyword>
<comment type="similarity">
    <text evidence="11">Belongs to the tRNA nucleotidyltransferase/poly(A) polymerase family. Bacterial CCA-adding enzyme type 3 subfamily.</text>
</comment>
<feature type="binding site" evidence="11">
    <location>
        <position position="157"/>
    </location>
    <ligand>
        <name>ATP</name>
        <dbReference type="ChEBI" id="CHEBI:30616"/>
    </ligand>
</feature>
<feature type="binding site" evidence="11">
    <location>
        <position position="40"/>
    </location>
    <ligand>
        <name>Mg(2+)</name>
        <dbReference type="ChEBI" id="CHEBI:18420"/>
    </ligand>
</feature>
<evidence type="ECO:0000259" key="14">
    <source>
        <dbReference type="Pfam" id="PF13735"/>
    </source>
</evidence>
<dbReference type="RefSeq" id="WP_163178606.1">
    <property type="nucleotide sequence ID" value="NZ_JAAIWM010000002.1"/>
</dbReference>
<evidence type="ECO:0000256" key="3">
    <source>
        <dbReference type="ARBA" id="ARBA00022694"/>
    </source>
</evidence>
<keyword evidence="2 11" id="KW-0808">Transferase</keyword>
<keyword evidence="10 11" id="KW-0694">RNA-binding</keyword>
<dbReference type="InterPro" id="IPR032828">
    <property type="entry name" value="PolyA_RNA-bd"/>
</dbReference>
<dbReference type="SUPFAM" id="SSF81301">
    <property type="entry name" value="Nucleotidyltransferase"/>
    <property type="match status" value="1"/>
</dbReference>
<dbReference type="InterPro" id="IPR023068">
    <property type="entry name" value="CCA-adding_enz_firmicutes"/>
</dbReference>
<evidence type="ECO:0000259" key="13">
    <source>
        <dbReference type="Pfam" id="PF12627"/>
    </source>
</evidence>
<comment type="caution">
    <text evidence="15">The sequence shown here is derived from an EMBL/GenBank/DDBJ whole genome shotgun (WGS) entry which is preliminary data.</text>
</comment>
<evidence type="ECO:0000259" key="12">
    <source>
        <dbReference type="Pfam" id="PF01743"/>
    </source>
</evidence>
<organism evidence="15 16">
    <name type="scientific">Bacillus mesophilus</name>
    <dbReference type="NCBI Taxonomy" id="1808955"/>
    <lineage>
        <taxon>Bacteria</taxon>
        <taxon>Bacillati</taxon>
        <taxon>Bacillota</taxon>
        <taxon>Bacilli</taxon>
        <taxon>Bacillales</taxon>
        <taxon>Bacillaceae</taxon>
        <taxon>Bacillus</taxon>
    </lineage>
</organism>
<keyword evidence="16" id="KW-1185">Reference proteome</keyword>
<dbReference type="Pfam" id="PF12627">
    <property type="entry name" value="PolyA_pol_RNAbd"/>
    <property type="match status" value="1"/>
</dbReference>
<evidence type="ECO:0000256" key="7">
    <source>
        <dbReference type="ARBA" id="ARBA00022800"/>
    </source>
</evidence>
<comment type="catalytic activity">
    <reaction evidence="11">
        <text>a tRNA precursor + 2 CTP + ATP = a tRNA with a 3' CCA end + 3 diphosphate</text>
        <dbReference type="Rhea" id="RHEA:14433"/>
        <dbReference type="Rhea" id="RHEA-COMP:10465"/>
        <dbReference type="Rhea" id="RHEA-COMP:10468"/>
        <dbReference type="ChEBI" id="CHEBI:30616"/>
        <dbReference type="ChEBI" id="CHEBI:33019"/>
        <dbReference type="ChEBI" id="CHEBI:37563"/>
        <dbReference type="ChEBI" id="CHEBI:74896"/>
        <dbReference type="ChEBI" id="CHEBI:83071"/>
        <dbReference type="EC" id="2.7.7.72"/>
    </reaction>
</comment>
<feature type="binding site" evidence="11">
    <location>
        <position position="111"/>
    </location>
    <ligand>
        <name>CTP</name>
        <dbReference type="ChEBI" id="CHEBI:37563"/>
    </ligand>
</feature>
<keyword evidence="4 11" id="KW-0548">Nucleotidyltransferase</keyword>
<dbReference type="InterPro" id="IPR002646">
    <property type="entry name" value="PolA_pol_head_dom"/>
</dbReference>
<evidence type="ECO:0000256" key="5">
    <source>
        <dbReference type="ARBA" id="ARBA00022723"/>
    </source>
</evidence>
<feature type="binding site" evidence="11">
    <location>
        <position position="154"/>
    </location>
    <ligand>
        <name>CTP</name>
        <dbReference type="ChEBI" id="CHEBI:37563"/>
    </ligand>
</feature>
<dbReference type="EMBL" id="JAAIWM010000002">
    <property type="protein sequence ID" value="NEY71200.1"/>
    <property type="molecule type" value="Genomic_DNA"/>
</dbReference>